<comment type="caution">
    <text evidence="3">The sequence shown here is derived from an EMBL/GenBank/DDBJ whole genome shotgun (WGS) entry which is preliminary data.</text>
</comment>
<organism evidence="3 4">
    <name type="scientific">Sphaerosporella brunnea</name>
    <dbReference type="NCBI Taxonomy" id="1250544"/>
    <lineage>
        <taxon>Eukaryota</taxon>
        <taxon>Fungi</taxon>
        <taxon>Dikarya</taxon>
        <taxon>Ascomycota</taxon>
        <taxon>Pezizomycotina</taxon>
        <taxon>Pezizomycetes</taxon>
        <taxon>Pezizales</taxon>
        <taxon>Pyronemataceae</taxon>
        <taxon>Sphaerosporella</taxon>
    </lineage>
</organism>
<evidence type="ECO:0000313" key="4">
    <source>
        <dbReference type="Proteomes" id="UP000326924"/>
    </source>
</evidence>
<proteinExistence type="predicted"/>
<name>A0A5J5EEF1_9PEZI</name>
<reference evidence="3 4" key="1">
    <citation type="submission" date="2019-09" db="EMBL/GenBank/DDBJ databases">
        <title>Draft genome of the ectomycorrhizal ascomycete Sphaerosporella brunnea.</title>
        <authorList>
            <consortium name="DOE Joint Genome Institute"/>
            <person name="Benucci G.M."/>
            <person name="Marozzi G."/>
            <person name="Antonielli L."/>
            <person name="Sanchez S."/>
            <person name="Marco P."/>
            <person name="Wang X."/>
            <person name="Falini L.B."/>
            <person name="Barry K."/>
            <person name="Haridas S."/>
            <person name="Lipzen A."/>
            <person name="Labutti K."/>
            <person name="Grigoriev I.V."/>
            <person name="Murat C."/>
            <person name="Martin F."/>
            <person name="Albertini E."/>
            <person name="Donnini D."/>
            <person name="Bonito G."/>
        </authorList>
    </citation>
    <scope>NUCLEOTIDE SEQUENCE [LARGE SCALE GENOMIC DNA]</scope>
    <source>
        <strain evidence="3 4">Sb_GMNB300</strain>
    </source>
</reference>
<protein>
    <submittedName>
        <fullName evidence="3">Uncharacterized protein</fullName>
    </submittedName>
</protein>
<dbReference type="AlphaFoldDB" id="A0A5J5EEF1"/>
<feature type="coiled-coil region" evidence="1">
    <location>
        <begin position="218"/>
        <end position="280"/>
    </location>
</feature>
<feature type="compositionally biased region" description="Low complexity" evidence="2">
    <location>
        <begin position="73"/>
        <end position="83"/>
    </location>
</feature>
<dbReference type="InParanoid" id="A0A5J5EEF1"/>
<evidence type="ECO:0000313" key="3">
    <source>
        <dbReference type="EMBL" id="KAA8893417.1"/>
    </source>
</evidence>
<evidence type="ECO:0000256" key="1">
    <source>
        <dbReference type="SAM" id="Coils"/>
    </source>
</evidence>
<dbReference type="OrthoDB" id="5427204at2759"/>
<evidence type="ECO:0000256" key="2">
    <source>
        <dbReference type="SAM" id="MobiDB-lite"/>
    </source>
</evidence>
<accession>A0A5J5EEF1</accession>
<feature type="compositionally biased region" description="Polar residues" evidence="2">
    <location>
        <begin position="90"/>
        <end position="103"/>
    </location>
</feature>
<keyword evidence="4" id="KW-1185">Reference proteome</keyword>
<dbReference type="EMBL" id="VXIS01000447">
    <property type="protein sequence ID" value="KAA8893417.1"/>
    <property type="molecule type" value="Genomic_DNA"/>
</dbReference>
<keyword evidence="1" id="KW-0175">Coiled coil</keyword>
<feature type="region of interest" description="Disordered" evidence="2">
    <location>
        <begin position="1"/>
        <end position="103"/>
    </location>
</feature>
<dbReference type="Proteomes" id="UP000326924">
    <property type="component" value="Unassembled WGS sequence"/>
</dbReference>
<gene>
    <name evidence="3" type="ORF">FN846DRAFT_529346</name>
</gene>
<sequence length="405" mass="43382">MSSHRPWETPPPPRITSRMVPTSSPPPAPPPPPAVLAGIPPPPISHGYRPPPQQLSTLPPLRNNGHKRQRTASSSGSGSLDLSPAPHIPTPSTGTTYQVPSEGSYNHGRRFAYPTASSLSGLVAQIYNVVQDLSGHLDPNPGHLPKPPPPSKLSLPDYPTLDDIGTCLEAVYTTLHSRVETLSRSPLLSTGPQKKAALVAAESAAVDSLAHETLKKDASQLSAALSRSQKRAETLEMKMVAFENESEQNALERDRLVSNIEILEETVAELRKERDQVTKELTVSGGQWSRIIGNAAQMERGLWEEVKKRQGAEKADLELEGVESKCAQCAGNLNKLVDANRALKRRVEALEGAIERVRGGGKEMGMLVQRLGLLNGQLEGELGGVMAGAAASNCGSDGCREVNYG</sequence>
<feature type="compositionally biased region" description="Pro residues" evidence="2">
    <location>
        <begin position="23"/>
        <end position="53"/>
    </location>
</feature>